<sequence>MSGLIGELIEGIVDFVTDVWVARRLRANRGRPERSLGDDAAKVAVLICRCWDWACSPWSAVR</sequence>
<keyword evidence="2" id="KW-1185">Reference proteome</keyword>
<dbReference type="RefSeq" id="WP_311191968.1">
    <property type="nucleotide sequence ID" value="NZ_CP115541.1"/>
</dbReference>
<organism evidence="1 2">
    <name type="scientific">Stenotrophomonas oahuensis</name>
    <dbReference type="NCBI Taxonomy" id="3003271"/>
    <lineage>
        <taxon>Bacteria</taxon>
        <taxon>Pseudomonadati</taxon>
        <taxon>Pseudomonadota</taxon>
        <taxon>Gammaproteobacteria</taxon>
        <taxon>Lysobacterales</taxon>
        <taxon>Lysobacteraceae</taxon>
        <taxon>Stenotrophomonas</taxon>
    </lineage>
</organism>
<accession>A0ABY9YQ98</accession>
<evidence type="ECO:0000313" key="2">
    <source>
        <dbReference type="Proteomes" id="UP001302072"/>
    </source>
</evidence>
<dbReference type="EMBL" id="CP115541">
    <property type="protein sequence ID" value="WNH52785.1"/>
    <property type="molecule type" value="Genomic_DNA"/>
</dbReference>
<name>A0ABY9YQ98_9GAMM</name>
<gene>
    <name evidence="1" type="ORF">PDM29_00505</name>
</gene>
<evidence type="ECO:0000313" key="1">
    <source>
        <dbReference type="EMBL" id="WNH52785.1"/>
    </source>
</evidence>
<proteinExistence type="predicted"/>
<reference evidence="1 2" key="1">
    <citation type="submission" date="2022-12" db="EMBL/GenBank/DDBJ databases">
        <title>Two new species, Stenotrophomonas aracearum and Stenotrophomonas oahuensis, isolated from Anthurium (Araceae family) in Hawaii.</title>
        <authorList>
            <person name="Chunag S.C."/>
            <person name="Dobhal S."/>
            <person name="Alvarez A."/>
            <person name="Arif M."/>
        </authorList>
    </citation>
    <scope>NUCLEOTIDE SEQUENCE [LARGE SCALE GENOMIC DNA]</scope>
    <source>
        <strain evidence="1 2">A5586</strain>
    </source>
</reference>
<dbReference type="Proteomes" id="UP001302072">
    <property type="component" value="Chromosome"/>
</dbReference>
<protein>
    <submittedName>
        <fullName evidence="1">Uncharacterized protein</fullName>
    </submittedName>
</protein>